<accession>A0A533QBM5</accession>
<comment type="caution">
    <text evidence="1">The sequence shown here is derived from an EMBL/GenBank/DDBJ whole genome shotgun (WGS) entry which is preliminary data.</text>
</comment>
<dbReference type="EMBL" id="SULG01000035">
    <property type="protein sequence ID" value="TLD41819.1"/>
    <property type="molecule type" value="Genomic_DNA"/>
</dbReference>
<dbReference type="AlphaFoldDB" id="A0A533QBM5"/>
<proteinExistence type="predicted"/>
<protein>
    <submittedName>
        <fullName evidence="1">Uncharacterized protein</fullName>
    </submittedName>
</protein>
<organism evidence="1 2">
    <name type="scientific">Candidatus Jettenia ecosi</name>
    <dbReference type="NCBI Taxonomy" id="2494326"/>
    <lineage>
        <taxon>Bacteria</taxon>
        <taxon>Pseudomonadati</taxon>
        <taxon>Planctomycetota</taxon>
        <taxon>Candidatus Brocadiia</taxon>
        <taxon>Candidatus Brocadiales</taxon>
        <taxon>Candidatus Brocadiaceae</taxon>
        <taxon>Candidatus Jettenia</taxon>
    </lineage>
</organism>
<reference evidence="1 2" key="1">
    <citation type="submission" date="2019-04" db="EMBL/GenBank/DDBJ databases">
        <title>Genome of a novel bacterium Candidatus Jettenia ecosi reconstructed from metagenome of an anammox bioreactor.</title>
        <authorList>
            <person name="Mardanov A.V."/>
            <person name="Beletsky A.V."/>
            <person name="Ravin N.V."/>
            <person name="Botchkova E.A."/>
            <person name="Litti Y.V."/>
            <person name="Nozhevnikova A.N."/>
        </authorList>
    </citation>
    <scope>NUCLEOTIDE SEQUENCE [LARGE SCALE GENOMIC DNA]</scope>
    <source>
        <strain evidence="1">J2</strain>
    </source>
</reference>
<name>A0A533QBM5_9BACT</name>
<sequence>MCGIFRIDQGNFHPYLLHSINLNEAAFGRKDVKSYGLS</sequence>
<gene>
    <name evidence="1" type="ORF">JETT_1909</name>
</gene>
<evidence type="ECO:0000313" key="1">
    <source>
        <dbReference type="EMBL" id="TLD41819.1"/>
    </source>
</evidence>
<evidence type="ECO:0000313" key="2">
    <source>
        <dbReference type="Proteomes" id="UP000319783"/>
    </source>
</evidence>
<dbReference type="Proteomes" id="UP000319783">
    <property type="component" value="Unassembled WGS sequence"/>
</dbReference>